<evidence type="ECO:0000256" key="3">
    <source>
        <dbReference type="ARBA" id="ARBA00022840"/>
    </source>
</evidence>
<evidence type="ECO:0000256" key="2">
    <source>
        <dbReference type="ARBA" id="ARBA00022741"/>
    </source>
</evidence>
<dbReference type="InterPro" id="IPR003439">
    <property type="entry name" value="ABC_transporter-like_ATP-bd"/>
</dbReference>
<dbReference type="PROSITE" id="PS50893">
    <property type="entry name" value="ABC_TRANSPORTER_2"/>
    <property type="match status" value="1"/>
</dbReference>
<accession>A0A420ESG4</accession>
<dbReference type="PROSITE" id="PS00211">
    <property type="entry name" value="ABC_TRANSPORTER_1"/>
    <property type="match status" value="1"/>
</dbReference>
<dbReference type="SUPFAM" id="SSF52540">
    <property type="entry name" value="P-loop containing nucleoside triphosphate hydrolases"/>
    <property type="match status" value="1"/>
</dbReference>
<dbReference type="InterPro" id="IPR017871">
    <property type="entry name" value="ABC_transporter-like_CS"/>
</dbReference>
<dbReference type="InterPro" id="IPR017911">
    <property type="entry name" value="MacB-like_ATP-bd"/>
</dbReference>
<evidence type="ECO:0000256" key="1">
    <source>
        <dbReference type="ARBA" id="ARBA00022448"/>
    </source>
</evidence>
<protein>
    <submittedName>
        <fullName evidence="5">ABC transporter ATP-binding protein</fullName>
    </submittedName>
</protein>
<dbReference type="EMBL" id="RAQQ01000039">
    <property type="protein sequence ID" value="RKF23622.1"/>
    <property type="molecule type" value="Genomic_DNA"/>
</dbReference>
<dbReference type="CDD" id="cd03255">
    <property type="entry name" value="ABC_MJ0796_LolCDE_FtsE"/>
    <property type="match status" value="1"/>
</dbReference>
<dbReference type="GO" id="GO:0005524">
    <property type="term" value="F:ATP binding"/>
    <property type="evidence" value="ECO:0007669"/>
    <property type="project" value="UniProtKB-KW"/>
</dbReference>
<keyword evidence="1" id="KW-0813">Transport</keyword>
<dbReference type="OrthoDB" id="9802264at2"/>
<keyword evidence="3 5" id="KW-0067">ATP-binding</keyword>
<dbReference type="GO" id="GO:0098796">
    <property type="term" value="C:membrane protein complex"/>
    <property type="evidence" value="ECO:0007669"/>
    <property type="project" value="UniProtKB-ARBA"/>
</dbReference>
<keyword evidence="2" id="KW-0547">Nucleotide-binding</keyword>
<sequence length="270" mass="27934">MPVASRVSDASDSARGRLGLTREDRGLLSVAHDPVLTFRGVSRVYHVGGTTVHALSDADFEVYAGELVAVVGPSGAGKSTLLALAGGLDSPTGGEVWVDGAPLHALGTAELAELRRDRVGYVFQDFNLVAALTAAENVALPRELAGVSRRAARGEALAELSAVGLADQADRYPDQLSGGQQQRVAIARALVGGRRLLLADEPTGALDTSTGDAVIDLLRARISRGAAAVVVTHERGVAERADRVIEIRDGSIIAATGDPASVGHAEERTP</sequence>
<dbReference type="InterPro" id="IPR015854">
    <property type="entry name" value="ABC_transpr_LolD-like"/>
</dbReference>
<dbReference type="FunFam" id="3.40.50.300:FF:000032">
    <property type="entry name" value="Export ABC transporter ATP-binding protein"/>
    <property type="match status" value="1"/>
</dbReference>
<dbReference type="InterPro" id="IPR027417">
    <property type="entry name" value="P-loop_NTPase"/>
</dbReference>
<dbReference type="GO" id="GO:0005886">
    <property type="term" value="C:plasma membrane"/>
    <property type="evidence" value="ECO:0007669"/>
    <property type="project" value="TreeGrafter"/>
</dbReference>
<dbReference type="PANTHER" id="PTHR24220:SF685">
    <property type="entry name" value="ABC TRANSPORTER RELATED"/>
    <property type="match status" value="1"/>
</dbReference>
<dbReference type="AlphaFoldDB" id="A0A420ESG4"/>
<dbReference type="SMART" id="SM00382">
    <property type="entry name" value="AAA"/>
    <property type="match status" value="1"/>
</dbReference>
<dbReference type="Pfam" id="PF00005">
    <property type="entry name" value="ABC_tran"/>
    <property type="match status" value="1"/>
</dbReference>
<dbReference type="GO" id="GO:0022857">
    <property type="term" value="F:transmembrane transporter activity"/>
    <property type="evidence" value="ECO:0007669"/>
    <property type="project" value="TreeGrafter"/>
</dbReference>
<organism evidence="5 6">
    <name type="scientific">Micromonospora globbae</name>
    <dbReference type="NCBI Taxonomy" id="1894969"/>
    <lineage>
        <taxon>Bacteria</taxon>
        <taxon>Bacillati</taxon>
        <taxon>Actinomycetota</taxon>
        <taxon>Actinomycetes</taxon>
        <taxon>Micromonosporales</taxon>
        <taxon>Micromonosporaceae</taxon>
        <taxon>Micromonospora</taxon>
    </lineage>
</organism>
<evidence type="ECO:0000313" key="6">
    <source>
        <dbReference type="Proteomes" id="UP000285744"/>
    </source>
</evidence>
<evidence type="ECO:0000313" key="5">
    <source>
        <dbReference type="EMBL" id="RKF23622.1"/>
    </source>
</evidence>
<proteinExistence type="predicted"/>
<dbReference type="GO" id="GO:0016887">
    <property type="term" value="F:ATP hydrolysis activity"/>
    <property type="evidence" value="ECO:0007669"/>
    <property type="project" value="InterPro"/>
</dbReference>
<gene>
    <name evidence="5" type="ORF">D7I43_30540</name>
</gene>
<dbReference type="InterPro" id="IPR003593">
    <property type="entry name" value="AAA+_ATPase"/>
</dbReference>
<feature type="domain" description="ABC transporter" evidence="4">
    <location>
        <begin position="36"/>
        <end position="268"/>
    </location>
</feature>
<dbReference type="PANTHER" id="PTHR24220">
    <property type="entry name" value="IMPORT ATP-BINDING PROTEIN"/>
    <property type="match status" value="1"/>
</dbReference>
<name>A0A420ESG4_9ACTN</name>
<comment type="caution">
    <text evidence="5">The sequence shown here is derived from an EMBL/GenBank/DDBJ whole genome shotgun (WGS) entry which is preliminary data.</text>
</comment>
<reference evidence="5 6" key="1">
    <citation type="journal article" date="2018" name="Int. J. Syst. Evol. Microbiol.">
        <title>Micromonospora globbae sp. nov., an endophytic actinomycete isolated from roots of Globba winitii C. H. Wright.</title>
        <authorList>
            <person name="Kuncharoen N."/>
            <person name="Pittayakhajonwut P."/>
            <person name="Tanasupawat S."/>
        </authorList>
    </citation>
    <scope>NUCLEOTIDE SEQUENCE [LARGE SCALE GENOMIC DNA]</scope>
    <source>
        <strain evidence="5 6">WPS1-2</strain>
    </source>
</reference>
<evidence type="ECO:0000259" key="4">
    <source>
        <dbReference type="PROSITE" id="PS50893"/>
    </source>
</evidence>
<dbReference type="Proteomes" id="UP000285744">
    <property type="component" value="Unassembled WGS sequence"/>
</dbReference>
<dbReference type="Gene3D" id="3.40.50.300">
    <property type="entry name" value="P-loop containing nucleotide triphosphate hydrolases"/>
    <property type="match status" value="1"/>
</dbReference>